<keyword evidence="3" id="KW-1185">Reference proteome</keyword>
<keyword evidence="1" id="KW-0472">Membrane</keyword>
<keyword evidence="1" id="KW-0812">Transmembrane</keyword>
<gene>
    <name evidence="2" type="ORF">ACH4F9_17795</name>
</gene>
<proteinExistence type="predicted"/>
<feature type="transmembrane region" description="Helical" evidence="1">
    <location>
        <begin position="52"/>
        <end position="71"/>
    </location>
</feature>
<dbReference type="Proteomes" id="UP001610818">
    <property type="component" value="Unassembled WGS sequence"/>
</dbReference>
<name>A0ABW7QU33_9ACTN</name>
<keyword evidence="1" id="KW-1133">Transmembrane helix</keyword>
<feature type="transmembrane region" description="Helical" evidence="1">
    <location>
        <begin position="28"/>
        <end position="46"/>
    </location>
</feature>
<dbReference type="EMBL" id="JBIRGQ010000003">
    <property type="protein sequence ID" value="MFH8546856.1"/>
    <property type="molecule type" value="Genomic_DNA"/>
</dbReference>
<evidence type="ECO:0000313" key="3">
    <source>
        <dbReference type="Proteomes" id="UP001610818"/>
    </source>
</evidence>
<sequence length="89" mass="9860">MATYDSDVNHPACVQRPLHPLSARCRKICVVVIILAVLACQFSGAAGAVDGASLWLSILLSFFPLDQAISVRHRHHKPRRSVLRIQMQT</sequence>
<evidence type="ECO:0000313" key="2">
    <source>
        <dbReference type="EMBL" id="MFH8546856.1"/>
    </source>
</evidence>
<comment type="caution">
    <text evidence="2">The sequence shown here is derived from an EMBL/GenBank/DDBJ whole genome shotgun (WGS) entry which is preliminary data.</text>
</comment>
<evidence type="ECO:0000256" key="1">
    <source>
        <dbReference type="SAM" id="Phobius"/>
    </source>
</evidence>
<dbReference type="RefSeq" id="WP_397712632.1">
    <property type="nucleotide sequence ID" value="NZ_JBIRGN010000003.1"/>
</dbReference>
<reference evidence="2 3" key="1">
    <citation type="submission" date="2024-10" db="EMBL/GenBank/DDBJ databases">
        <title>The Natural Products Discovery Center: Release of the First 8490 Sequenced Strains for Exploring Actinobacteria Biosynthetic Diversity.</title>
        <authorList>
            <person name="Kalkreuter E."/>
            <person name="Kautsar S.A."/>
            <person name="Yang D."/>
            <person name="Bader C.D."/>
            <person name="Teijaro C.N."/>
            <person name="Fluegel L."/>
            <person name="Davis C.M."/>
            <person name="Simpson J.R."/>
            <person name="Lauterbach L."/>
            <person name="Steele A.D."/>
            <person name="Gui C."/>
            <person name="Meng S."/>
            <person name="Li G."/>
            <person name="Viehrig K."/>
            <person name="Ye F."/>
            <person name="Su P."/>
            <person name="Kiefer A.F."/>
            <person name="Nichols A."/>
            <person name="Cepeda A.J."/>
            <person name="Yan W."/>
            <person name="Fan B."/>
            <person name="Jiang Y."/>
            <person name="Adhikari A."/>
            <person name="Zheng C.-J."/>
            <person name="Schuster L."/>
            <person name="Cowan T.M."/>
            <person name="Smanski M.J."/>
            <person name="Chevrette M.G."/>
            <person name="De Carvalho L.P.S."/>
            <person name="Shen B."/>
        </authorList>
    </citation>
    <scope>NUCLEOTIDE SEQUENCE [LARGE SCALE GENOMIC DNA]</scope>
    <source>
        <strain evidence="2 3">NPDC017990</strain>
    </source>
</reference>
<accession>A0ABW7QU33</accession>
<protein>
    <submittedName>
        <fullName evidence="2">Uncharacterized protein</fullName>
    </submittedName>
</protein>
<organism evidence="2 3">
    <name type="scientific">Streptomyces longisporoflavus</name>
    <dbReference type="NCBI Taxonomy" id="28044"/>
    <lineage>
        <taxon>Bacteria</taxon>
        <taxon>Bacillati</taxon>
        <taxon>Actinomycetota</taxon>
        <taxon>Actinomycetes</taxon>
        <taxon>Kitasatosporales</taxon>
        <taxon>Streptomycetaceae</taxon>
        <taxon>Streptomyces</taxon>
    </lineage>
</organism>